<sequence>VKYKNEHYQDLLTNKDKHSFLFIYNGKYIGEASYNLCRIKKNVI</sequence>
<dbReference type="HOGENOM" id="CLU_3227278_0_0_1"/>
<dbReference type="AlphaFoldDB" id="L7JYN9"/>
<dbReference type="EMBL" id="JH993832">
    <property type="protein sequence ID" value="ELQ76578.1"/>
    <property type="molecule type" value="Genomic_DNA"/>
</dbReference>
<protein>
    <submittedName>
        <fullName evidence="1">Uncharacterized protein</fullName>
    </submittedName>
</protein>
<evidence type="ECO:0000313" key="1">
    <source>
        <dbReference type="EMBL" id="ELQ76578.1"/>
    </source>
</evidence>
<feature type="non-terminal residue" evidence="1">
    <location>
        <position position="1"/>
    </location>
</feature>
<dbReference type="InParanoid" id="L7JYN9"/>
<organism evidence="1 2">
    <name type="scientific">Trachipleistophora hominis</name>
    <name type="common">Microsporidian parasite</name>
    <dbReference type="NCBI Taxonomy" id="72359"/>
    <lineage>
        <taxon>Eukaryota</taxon>
        <taxon>Fungi</taxon>
        <taxon>Fungi incertae sedis</taxon>
        <taxon>Microsporidia</taxon>
        <taxon>Pleistophoridae</taxon>
        <taxon>Trachipleistophora</taxon>
    </lineage>
</organism>
<name>L7JYN9_TRAHO</name>
<evidence type="ECO:0000313" key="2">
    <source>
        <dbReference type="Proteomes" id="UP000011185"/>
    </source>
</evidence>
<proteinExistence type="predicted"/>
<dbReference type="Proteomes" id="UP000011185">
    <property type="component" value="Unassembled WGS sequence"/>
</dbReference>
<gene>
    <name evidence="1" type="ORF">THOM_0292</name>
</gene>
<reference evidence="1 2" key="1">
    <citation type="journal article" date="2012" name="PLoS Pathog.">
        <title>The genome of the obligate intracellular parasite Trachipleistophora hominis: new insights into microsporidian genome dynamics and reductive evolution.</title>
        <authorList>
            <person name="Heinz E."/>
            <person name="Williams T.A."/>
            <person name="Nakjang S."/>
            <person name="Noel C.J."/>
            <person name="Swan D.C."/>
            <person name="Goldberg A.V."/>
            <person name="Harris S.R."/>
            <person name="Weinmaier T."/>
            <person name="Markert S."/>
            <person name="Becher D."/>
            <person name="Bernhardt J."/>
            <person name="Dagan T."/>
            <person name="Hacker C."/>
            <person name="Lucocq J.M."/>
            <person name="Schweder T."/>
            <person name="Rattei T."/>
            <person name="Hall N."/>
            <person name="Hirt R.P."/>
            <person name="Embley T.M."/>
        </authorList>
    </citation>
    <scope>NUCLEOTIDE SEQUENCE [LARGE SCALE GENOMIC DNA]</scope>
</reference>
<accession>L7JYN9</accession>
<dbReference type="VEuPathDB" id="MicrosporidiaDB:THOM_0292"/>
<keyword evidence="2" id="KW-1185">Reference proteome</keyword>